<keyword evidence="3" id="KW-1185">Reference proteome</keyword>
<feature type="transmembrane region" description="Helical" evidence="1">
    <location>
        <begin position="55"/>
        <end position="76"/>
    </location>
</feature>
<proteinExistence type="predicted"/>
<feature type="transmembrane region" description="Helical" evidence="1">
    <location>
        <begin position="6"/>
        <end position="27"/>
    </location>
</feature>
<gene>
    <name evidence="2" type="ORF">A6F65_00715</name>
</gene>
<organism evidence="2 3">
    <name type="scientific">Paraurantiacibacter namhicola</name>
    <dbReference type="NCBI Taxonomy" id="645517"/>
    <lineage>
        <taxon>Bacteria</taxon>
        <taxon>Pseudomonadati</taxon>
        <taxon>Pseudomonadota</taxon>
        <taxon>Alphaproteobacteria</taxon>
        <taxon>Sphingomonadales</taxon>
        <taxon>Erythrobacteraceae</taxon>
        <taxon>Paraurantiacibacter</taxon>
    </lineage>
</organism>
<dbReference type="KEGG" id="anh:A6F65_00715"/>
<dbReference type="AlphaFoldDB" id="A0A1C7D6C0"/>
<protein>
    <submittedName>
        <fullName evidence="2">Uncharacterized protein</fullName>
    </submittedName>
</protein>
<dbReference type="Proteomes" id="UP000092698">
    <property type="component" value="Chromosome"/>
</dbReference>
<dbReference type="STRING" id="645517.A6F65_00715"/>
<reference evidence="2 3" key="1">
    <citation type="submission" date="2016-07" db="EMBL/GenBank/DDBJ databases">
        <title>Complete genome sequence of Altererythrobacter namhicola JCM 16345T, containing esterase-encoding genes.</title>
        <authorList>
            <person name="Cheng H."/>
            <person name="Wu Y.-H."/>
            <person name="Jian S.-L."/>
            <person name="Huo Y.-Y."/>
            <person name="Wang C.-S."/>
            <person name="Xu X.-W."/>
        </authorList>
    </citation>
    <scope>NUCLEOTIDE SEQUENCE [LARGE SCALE GENOMIC DNA]</scope>
    <source>
        <strain evidence="2 3">JCM 16345</strain>
    </source>
</reference>
<keyword evidence="1" id="KW-0472">Membrane</keyword>
<keyword evidence="1" id="KW-1133">Transmembrane helix</keyword>
<accession>A0A1C7D6C0</accession>
<dbReference type="EMBL" id="CP016545">
    <property type="protein sequence ID" value="ANU07036.1"/>
    <property type="molecule type" value="Genomic_DNA"/>
</dbReference>
<dbReference type="OrthoDB" id="7605437at2"/>
<evidence type="ECO:0000256" key="1">
    <source>
        <dbReference type="SAM" id="Phobius"/>
    </source>
</evidence>
<evidence type="ECO:0000313" key="3">
    <source>
        <dbReference type="Proteomes" id="UP000092698"/>
    </source>
</evidence>
<dbReference type="RefSeq" id="WP_067786035.1">
    <property type="nucleotide sequence ID" value="NZ_CP016545.1"/>
</dbReference>
<name>A0A1C7D6C0_9SPHN</name>
<keyword evidence="1" id="KW-0812">Transmembrane</keyword>
<sequence>MDSFDAFGLFWSGGVLLMMVVSTVWAINDLKRGSARLNMWGFGDRVERDEEPFEFWLAVGSKLLALPAGCFMLWFASDIFWS</sequence>
<evidence type="ECO:0000313" key="2">
    <source>
        <dbReference type="EMBL" id="ANU07036.1"/>
    </source>
</evidence>